<feature type="domain" description="SHSP" evidence="3">
    <location>
        <begin position="40"/>
        <end position="145"/>
    </location>
</feature>
<dbReference type="InterPro" id="IPR002068">
    <property type="entry name" value="A-crystallin/Hsp20_dom"/>
</dbReference>
<evidence type="ECO:0000256" key="1">
    <source>
        <dbReference type="PROSITE-ProRule" id="PRU00285"/>
    </source>
</evidence>
<dbReference type="InterPro" id="IPR008978">
    <property type="entry name" value="HSP20-like_chaperone"/>
</dbReference>
<organism evidence="4">
    <name type="scientific">uncultured Pyrinomonadaceae bacterium</name>
    <dbReference type="NCBI Taxonomy" id="2283094"/>
    <lineage>
        <taxon>Bacteria</taxon>
        <taxon>Pseudomonadati</taxon>
        <taxon>Acidobacteriota</taxon>
        <taxon>Blastocatellia</taxon>
        <taxon>Blastocatellales</taxon>
        <taxon>Pyrinomonadaceae</taxon>
        <taxon>environmental samples</taxon>
    </lineage>
</organism>
<dbReference type="EMBL" id="CADCUR010000254">
    <property type="protein sequence ID" value="CAA9417874.1"/>
    <property type="molecule type" value="Genomic_DNA"/>
</dbReference>
<gene>
    <name evidence="4" type="ORF">AVDCRST_MAG74-3035</name>
</gene>
<dbReference type="InterPro" id="IPR031107">
    <property type="entry name" value="Small_HSP"/>
</dbReference>
<evidence type="ECO:0000313" key="4">
    <source>
        <dbReference type="EMBL" id="CAA9417874.1"/>
    </source>
</evidence>
<comment type="similarity">
    <text evidence="1 2">Belongs to the small heat shock protein (HSP20) family.</text>
</comment>
<dbReference type="Gene3D" id="2.60.40.790">
    <property type="match status" value="1"/>
</dbReference>
<accession>A0A6J4PNZ8</accession>
<dbReference type="PROSITE" id="PS01031">
    <property type="entry name" value="SHSP"/>
    <property type="match status" value="1"/>
</dbReference>
<dbReference type="CDD" id="cd06464">
    <property type="entry name" value="ACD_sHsps-like"/>
    <property type="match status" value="1"/>
</dbReference>
<dbReference type="AlphaFoldDB" id="A0A6J4PNZ8"/>
<evidence type="ECO:0000259" key="3">
    <source>
        <dbReference type="PROSITE" id="PS01031"/>
    </source>
</evidence>
<dbReference type="PANTHER" id="PTHR11527">
    <property type="entry name" value="HEAT-SHOCK PROTEIN 20 FAMILY MEMBER"/>
    <property type="match status" value="1"/>
</dbReference>
<evidence type="ECO:0000256" key="2">
    <source>
        <dbReference type="RuleBase" id="RU003616"/>
    </source>
</evidence>
<dbReference type="Pfam" id="PF00011">
    <property type="entry name" value="HSP20"/>
    <property type="match status" value="1"/>
</dbReference>
<proteinExistence type="inferred from homology"/>
<dbReference type="SUPFAM" id="SSF49764">
    <property type="entry name" value="HSP20-like chaperones"/>
    <property type="match status" value="1"/>
</dbReference>
<name>A0A6J4PNZ8_9BACT</name>
<sequence length="145" mass="16514">MIRNPQSQIPNPKSQIPNRNMAKSINRYFQFLASSKEVRPSGRLWYPSADVYQTPDGWLVKVELAGVSAEDLEIDIQGNQLYIAGTRRDKMCAAVGMTYQQMEITYSSFEKTLQFPASIEGASIEHNFENGLLIIRLWKGERTKP</sequence>
<protein>
    <recommendedName>
        <fullName evidence="3">SHSP domain-containing protein</fullName>
    </recommendedName>
</protein>
<reference evidence="4" key="1">
    <citation type="submission" date="2020-02" db="EMBL/GenBank/DDBJ databases">
        <authorList>
            <person name="Meier V. D."/>
        </authorList>
    </citation>
    <scope>NUCLEOTIDE SEQUENCE</scope>
    <source>
        <strain evidence="4">AVDCRST_MAG74</strain>
    </source>
</reference>